<dbReference type="Pfam" id="PF11276">
    <property type="entry name" value="DUF3078"/>
    <property type="match status" value="1"/>
</dbReference>
<feature type="signal peptide" evidence="1">
    <location>
        <begin position="1"/>
        <end position="21"/>
    </location>
</feature>
<organism evidence="2 3">
    <name type="scientific">Flavobacterium polysaccharolyticum</name>
    <dbReference type="NCBI Taxonomy" id="3133148"/>
    <lineage>
        <taxon>Bacteria</taxon>
        <taxon>Pseudomonadati</taxon>
        <taxon>Bacteroidota</taxon>
        <taxon>Flavobacteriia</taxon>
        <taxon>Flavobacteriales</taxon>
        <taxon>Flavobacteriaceae</taxon>
        <taxon>Flavobacterium</taxon>
    </lineage>
</organism>
<evidence type="ECO:0000256" key="1">
    <source>
        <dbReference type="SAM" id="SignalP"/>
    </source>
</evidence>
<proteinExistence type="predicted"/>
<keyword evidence="3" id="KW-1185">Reference proteome</keyword>
<gene>
    <name evidence="2" type="ORF">WFZ86_18160</name>
</gene>
<comment type="caution">
    <text evidence="2">The sequence shown here is derived from an EMBL/GenBank/DDBJ whole genome shotgun (WGS) entry which is preliminary data.</text>
</comment>
<keyword evidence="1" id="KW-0732">Signal</keyword>
<evidence type="ECO:0000313" key="3">
    <source>
        <dbReference type="Proteomes" id="UP001468798"/>
    </source>
</evidence>
<evidence type="ECO:0000313" key="2">
    <source>
        <dbReference type="EMBL" id="MEM0578434.1"/>
    </source>
</evidence>
<sequence>MKFLSIPLLLFFFSFSFHSFAQETIPIPETTNDSIILLTPTTGPTFRPFVIPTSLPPIKAPTIRKTSVNTLGISNWIKKNKLGFDITQIAFVNWNAGGTSSISGLVKGNFTRVYTRENYKWQNELIVRYGLNKQDGIELRKTDDAVLINSTFGYRKDTLTNWYYSAKFNFNTQFTDGYSYPNTEIAISRPFAPAYIFMGLGAENINKKKNYSYYISPFTFKNTLVLDQRLADQGAFGVDKAVYDTNGNLLVRGKKTRTELGFLFTGQMKKEVFKNIHLDNRLILYSDYINKFGNVDIDWNVQFELVVNKYVKANIGTHLIYDDDIKSKREENGVQITEGPKVQLKQALGVGIVYEF</sequence>
<protein>
    <submittedName>
        <fullName evidence="2">DUF3078 domain-containing protein</fullName>
    </submittedName>
</protein>
<dbReference type="EMBL" id="JBCGDP010000025">
    <property type="protein sequence ID" value="MEM0578434.1"/>
    <property type="molecule type" value="Genomic_DNA"/>
</dbReference>
<accession>A0ABU9NW02</accession>
<dbReference type="RefSeq" id="WP_342693252.1">
    <property type="nucleotide sequence ID" value="NZ_JBCGDP010000025.1"/>
</dbReference>
<dbReference type="Proteomes" id="UP001468798">
    <property type="component" value="Unassembled WGS sequence"/>
</dbReference>
<dbReference type="InterPro" id="IPR021428">
    <property type="entry name" value="DUF3078"/>
</dbReference>
<name>A0ABU9NW02_9FLAO</name>
<feature type="chain" id="PRO_5045334356" evidence="1">
    <location>
        <begin position="22"/>
        <end position="356"/>
    </location>
</feature>
<reference evidence="2 3" key="1">
    <citation type="submission" date="2024-03" db="EMBL/GenBank/DDBJ databases">
        <title>Two novel species of the genus Flavobacterium exhibiting potentially degradation of complex polysaccharides.</title>
        <authorList>
            <person name="Lian X."/>
        </authorList>
    </citation>
    <scope>NUCLEOTIDE SEQUENCE [LARGE SCALE GENOMIC DNA]</scope>
    <source>
        <strain evidence="2 3">N6</strain>
    </source>
</reference>